<dbReference type="GO" id="GO:0022857">
    <property type="term" value="F:transmembrane transporter activity"/>
    <property type="evidence" value="ECO:0007669"/>
    <property type="project" value="InterPro"/>
</dbReference>
<dbReference type="InterPro" id="IPR011701">
    <property type="entry name" value="MFS"/>
</dbReference>
<keyword evidence="3 5" id="KW-0472">Membrane</keyword>
<keyword evidence="2 5" id="KW-1133">Transmembrane helix</keyword>
<dbReference type="PANTHER" id="PTHR23121:SF10">
    <property type="entry name" value="MAJOR FACILITATOR SUPERFAMILY DOMAIN-CONTAINING PROTEIN 4A"/>
    <property type="match status" value="1"/>
</dbReference>
<feature type="transmembrane region" description="Helical" evidence="5">
    <location>
        <begin position="88"/>
        <end position="106"/>
    </location>
</feature>
<keyword evidence="6" id="KW-0762">Sugar transport</keyword>
<proteinExistence type="evidence at transcript level"/>
<feature type="transmembrane region" description="Helical" evidence="5">
    <location>
        <begin position="428"/>
        <end position="451"/>
    </location>
</feature>
<evidence type="ECO:0000313" key="6">
    <source>
        <dbReference type="EMBL" id="JAT94817.1"/>
    </source>
</evidence>
<evidence type="ECO:0000256" key="1">
    <source>
        <dbReference type="ARBA" id="ARBA00022692"/>
    </source>
</evidence>
<dbReference type="SUPFAM" id="SSF103473">
    <property type="entry name" value="MFS general substrate transporter"/>
    <property type="match status" value="1"/>
</dbReference>
<evidence type="ECO:0000256" key="5">
    <source>
        <dbReference type="SAM" id="Phobius"/>
    </source>
</evidence>
<keyword evidence="1 5" id="KW-0812">Transmembrane</keyword>
<feature type="transmembrane region" description="Helical" evidence="5">
    <location>
        <begin position="112"/>
        <end position="135"/>
    </location>
</feature>
<dbReference type="PANTHER" id="PTHR23121">
    <property type="entry name" value="SODIUM-DEPENDENT GLUCOSE TRANSPORTER 1"/>
    <property type="match status" value="1"/>
</dbReference>
<feature type="non-terminal residue" evidence="6">
    <location>
        <position position="1"/>
    </location>
</feature>
<evidence type="ECO:0000256" key="4">
    <source>
        <dbReference type="ARBA" id="ARBA00040840"/>
    </source>
</evidence>
<evidence type="ECO:0000256" key="2">
    <source>
        <dbReference type="ARBA" id="ARBA00022989"/>
    </source>
</evidence>
<evidence type="ECO:0000256" key="3">
    <source>
        <dbReference type="ARBA" id="ARBA00023136"/>
    </source>
</evidence>
<dbReference type="AlphaFoldDB" id="A0A1E1X6B3"/>
<accession>A0A1E1X6B3</accession>
<dbReference type="Gene3D" id="1.20.1250.20">
    <property type="entry name" value="MFS general substrate transporter like domains"/>
    <property type="match status" value="1"/>
</dbReference>
<keyword evidence="6" id="KW-0813">Transport</keyword>
<dbReference type="InterPro" id="IPR036259">
    <property type="entry name" value="MFS_trans_sf"/>
</dbReference>
<feature type="transmembrane region" description="Helical" evidence="5">
    <location>
        <begin position="269"/>
        <end position="287"/>
    </location>
</feature>
<organism evidence="6">
    <name type="scientific">Amblyomma aureolatum</name>
    <dbReference type="NCBI Taxonomy" id="187763"/>
    <lineage>
        <taxon>Eukaryota</taxon>
        <taxon>Metazoa</taxon>
        <taxon>Ecdysozoa</taxon>
        <taxon>Arthropoda</taxon>
        <taxon>Chelicerata</taxon>
        <taxon>Arachnida</taxon>
        <taxon>Acari</taxon>
        <taxon>Parasitiformes</taxon>
        <taxon>Ixodida</taxon>
        <taxon>Ixodoidea</taxon>
        <taxon>Ixodidae</taxon>
        <taxon>Amblyomminae</taxon>
        <taxon>Amblyomma</taxon>
    </lineage>
</organism>
<feature type="transmembrane region" description="Helical" evidence="5">
    <location>
        <begin position="216"/>
        <end position="240"/>
    </location>
</feature>
<feature type="transmembrane region" description="Helical" evidence="5">
    <location>
        <begin position="339"/>
        <end position="360"/>
    </location>
</feature>
<name>A0A1E1X6B3_9ACAR</name>
<feature type="transmembrane region" description="Helical" evidence="5">
    <location>
        <begin position="366"/>
        <end position="390"/>
    </location>
</feature>
<feature type="transmembrane region" description="Helical" evidence="5">
    <location>
        <begin position="21"/>
        <end position="42"/>
    </location>
</feature>
<feature type="transmembrane region" description="Helical" evidence="5">
    <location>
        <begin position="402"/>
        <end position="422"/>
    </location>
</feature>
<dbReference type="Pfam" id="PF07690">
    <property type="entry name" value="MFS_1"/>
    <property type="match status" value="1"/>
</dbReference>
<sequence>QSDSAVSERIRSPRAELWLNVGRTCNLTLCNVGLGLTIALHAVALPDLGEIYSTSTSEMSRIFTTCGVGLVVGSLIGGKLYDTYNTQVVTIIAMALNSCTVLLIPLSGNLPLAHVMVFFTALSMDALFTGTTVWIMKMWPENSSPALQLASVANGVGSGVAPFIARPFLSTQGVYNENLLAEIMNMTLNDTGRVPIEPLERLNTTALELGATDSTIYFAFVIVSAFQLVLVASMMALYFIDSTSFKTRRTDALDNATASVRESARYTRFVRITLALLCAYGIVYYALGSTISSMLMSFAVKCDLHFSKPMASRLAAVYFFSSTASRLAAALVGIKLPPFYVLAASEAFLVTAATVLLTSGSTSATALWLGSALAGIGQGPLNGAAMAWVANHINVSNMMMSVFMVITAIGIMCSPSLVGHFLDHNPNVFLYVCFANVILSVAFFAGMSFHLRRQPLLREKRLFVVNVTDEKSL</sequence>
<feature type="transmembrane region" description="Helical" evidence="5">
    <location>
        <begin position="62"/>
        <end position="81"/>
    </location>
</feature>
<dbReference type="EMBL" id="GFAC01004371">
    <property type="protein sequence ID" value="JAT94817.1"/>
    <property type="molecule type" value="mRNA"/>
</dbReference>
<protein>
    <recommendedName>
        <fullName evidence="4">Major facilitator superfamily domain-containing protein 4A</fullName>
    </recommendedName>
</protein>
<feature type="transmembrane region" description="Helical" evidence="5">
    <location>
        <begin position="147"/>
        <end position="165"/>
    </location>
</feature>
<reference evidence="6" key="1">
    <citation type="journal article" date="2017" name="Front. Cell. Infect. Microbiol.">
        <title>The Distinct Transcriptional Response of the Midgut of Amblyomma sculptum and Amblyomma aureolatum Ticks to Rickettsia rickettsii Correlates to Their Differences in Susceptibility to Infection.</title>
        <authorList>
            <person name="Martins L.A."/>
            <person name="Galletti M.F.B.M."/>
            <person name="Ribeiro J.M."/>
            <person name="Fujita A."/>
            <person name="Costa F.B."/>
            <person name="Labruna M.B."/>
            <person name="Daffre S."/>
            <person name="Fogaca A.C."/>
        </authorList>
    </citation>
    <scope>NUCLEOTIDE SEQUENCE</scope>
</reference>